<comment type="caution">
    <text evidence="1">The sequence shown here is derived from an EMBL/GenBank/DDBJ whole genome shotgun (WGS) entry which is preliminary data.</text>
</comment>
<name>A0ABM9PL02_9FLAO</name>
<organism evidence="1 2">
    <name type="scientific">Tenacibaculum vairaonense</name>
    <dbReference type="NCBI Taxonomy" id="3137860"/>
    <lineage>
        <taxon>Bacteria</taxon>
        <taxon>Pseudomonadati</taxon>
        <taxon>Bacteroidota</taxon>
        <taxon>Flavobacteriia</taxon>
        <taxon>Flavobacteriales</taxon>
        <taxon>Flavobacteriaceae</taxon>
        <taxon>Tenacibaculum</taxon>
    </lineage>
</organism>
<dbReference type="EMBL" id="CAXJRC010000013">
    <property type="protein sequence ID" value="CAL2106348.1"/>
    <property type="molecule type" value="Genomic_DNA"/>
</dbReference>
<evidence type="ECO:0000313" key="1">
    <source>
        <dbReference type="EMBL" id="CAL2106348.1"/>
    </source>
</evidence>
<dbReference type="RefSeq" id="WP_348738116.1">
    <property type="nucleotide sequence ID" value="NZ_CAXJRC010000013.1"/>
</dbReference>
<evidence type="ECO:0000313" key="2">
    <source>
        <dbReference type="Proteomes" id="UP001497602"/>
    </source>
</evidence>
<sequence length="90" mass="10429">MKALNTNKGSVKINIDLLNNMSLEALKLFYSNFFPVAINNDNLYISREIEFHGFSEHFEPVSEATIPPNYEVIFLTDNKETMKIQFKKLV</sequence>
<dbReference type="Proteomes" id="UP001497602">
    <property type="component" value="Unassembled WGS sequence"/>
</dbReference>
<keyword evidence="2" id="KW-1185">Reference proteome</keyword>
<reference evidence="1 2" key="1">
    <citation type="submission" date="2024-05" db="EMBL/GenBank/DDBJ databases">
        <authorList>
            <person name="Duchaud E."/>
        </authorList>
    </citation>
    <scope>NUCLEOTIDE SEQUENCE [LARGE SCALE GENOMIC DNA]</scope>
    <source>
        <strain evidence="1">Ena-SAMPLE-TAB-13-05-2024-13:56:06:370-140305</strain>
    </source>
</reference>
<protein>
    <submittedName>
        <fullName evidence="1">Uncharacterized protein</fullName>
    </submittedName>
</protein>
<gene>
    <name evidence="1" type="ORF">T190115A13A_210002</name>
</gene>
<proteinExistence type="predicted"/>
<accession>A0ABM9PL02</accession>